<dbReference type="Gene3D" id="3.30.300.30">
    <property type="match status" value="1"/>
</dbReference>
<dbReference type="Pfam" id="PF00501">
    <property type="entry name" value="AMP-binding"/>
    <property type="match status" value="1"/>
</dbReference>
<dbReference type="SUPFAM" id="SSF56801">
    <property type="entry name" value="Acetyl-CoA synthetase-like"/>
    <property type="match status" value="1"/>
</dbReference>
<evidence type="ECO:0000313" key="6">
    <source>
        <dbReference type="Proteomes" id="UP000239549"/>
    </source>
</evidence>
<comment type="similarity">
    <text evidence="1">Belongs to the ATP-dependent AMP-binding enzyme family.</text>
</comment>
<dbReference type="Pfam" id="PF13193">
    <property type="entry name" value="AMP-binding_C"/>
    <property type="match status" value="1"/>
</dbReference>
<dbReference type="PANTHER" id="PTHR43767:SF1">
    <property type="entry name" value="NONRIBOSOMAL PEPTIDE SYNTHASE PES1 (EUROFUNG)-RELATED"/>
    <property type="match status" value="1"/>
</dbReference>
<keyword evidence="2 5" id="KW-0436">Ligase</keyword>
<organism evidence="5 6">
    <name type="scientific">Desulfocucumis palustris</name>
    <dbReference type="NCBI Taxonomy" id="1898651"/>
    <lineage>
        <taxon>Bacteria</taxon>
        <taxon>Bacillati</taxon>
        <taxon>Bacillota</taxon>
        <taxon>Clostridia</taxon>
        <taxon>Eubacteriales</taxon>
        <taxon>Desulfocucumaceae</taxon>
        <taxon>Desulfocucumis</taxon>
    </lineage>
</organism>
<accession>A0A2L2XFK3</accession>
<name>A0A2L2XFK3_9FIRM</name>
<comment type="caution">
    <text evidence="5">The sequence shown here is derived from an EMBL/GenBank/DDBJ whole genome shotgun (WGS) entry which is preliminary data.</text>
</comment>
<feature type="domain" description="AMP-binding enzyme C-terminal" evidence="4">
    <location>
        <begin position="439"/>
        <end position="515"/>
    </location>
</feature>
<dbReference type="FunFam" id="3.30.300.30:FF:000008">
    <property type="entry name" value="2,3-dihydroxybenzoate-AMP ligase"/>
    <property type="match status" value="1"/>
</dbReference>
<dbReference type="AlphaFoldDB" id="A0A2L2XFK3"/>
<dbReference type="RefSeq" id="WP_104373236.1">
    <property type="nucleotide sequence ID" value="NZ_BFAV01000157.1"/>
</dbReference>
<dbReference type="OrthoDB" id="9778383at2"/>
<dbReference type="InterPro" id="IPR000873">
    <property type="entry name" value="AMP-dep_synth/lig_dom"/>
</dbReference>
<dbReference type="Gene3D" id="3.40.50.12780">
    <property type="entry name" value="N-terminal domain of ligase-like"/>
    <property type="match status" value="1"/>
</dbReference>
<dbReference type="InterPro" id="IPR042099">
    <property type="entry name" value="ANL_N_sf"/>
</dbReference>
<evidence type="ECO:0000259" key="3">
    <source>
        <dbReference type="Pfam" id="PF00501"/>
    </source>
</evidence>
<evidence type="ECO:0000313" key="5">
    <source>
        <dbReference type="EMBL" id="GBF35117.1"/>
    </source>
</evidence>
<evidence type="ECO:0000256" key="2">
    <source>
        <dbReference type="ARBA" id="ARBA00022598"/>
    </source>
</evidence>
<evidence type="ECO:0000256" key="1">
    <source>
        <dbReference type="ARBA" id="ARBA00006432"/>
    </source>
</evidence>
<dbReference type="Proteomes" id="UP000239549">
    <property type="component" value="Unassembled WGS sequence"/>
</dbReference>
<sequence length="531" mass="58874">MNAQLEQNLIQRLAVGDIIRRSALRAPGREALVEYRGDTRISYTYRELNQAVNKFTRALQGIGLRKGDRVAAVCLNSVEYIVAIFGLARGGYVMVPVNPGLNPADMGYILNHSEARALIVDDAFIPVLNKYLDKLPNIKNFFSLPVSGLAAVKPFISFPELLAGQSPEEVEDVIIGDRDILQIMYTSGTTAAPKGVMITNLSVYVAALHNIIFANINSRSIMSVVLPLFHCAQHSVLTSALLAGAGAVIMRGFEPGKYIAIWSREKINFMFALPVMYRALLDYPGIDEYDLSAFERCIYVMTPMDRRTLEDAGEKIGADKFVLATGQTEAYPSTNYFYPACYPGKEGNYWGVSNLTYETAVLDEQGNKLPRGRIGEIVWRGPGVMEGYYKDQEATEKSRKFGWHHSGDLGYFDEDGLLVFMDRKKDMIKTGGENVPSIKVERVLLNHPGIVSAAVVGLPHPHWVEAITAFVVAGEKGGGLAEGDVIAWCKQELGGFEVPKSVVFVKELPLTSTGKIKKHEIRSRYEHYYRE</sequence>
<keyword evidence="6" id="KW-1185">Reference proteome</keyword>
<dbReference type="EMBL" id="BFAV01000157">
    <property type="protein sequence ID" value="GBF35117.1"/>
    <property type="molecule type" value="Genomic_DNA"/>
</dbReference>
<dbReference type="InterPro" id="IPR025110">
    <property type="entry name" value="AMP-bd_C"/>
</dbReference>
<dbReference type="GO" id="GO:0016878">
    <property type="term" value="F:acid-thiol ligase activity"/>
    <property type="evidence" value="ECO:0007669"/>
    <property type="project" value="UniProtKB-ARBA"/>
</dbReference>
<dbReference type="InterPro" id="IPR045851">
    <property type="entry name" value="AMP-bd_C_sf"/>
</dbReference>
<proteinExistence type="inferred from homology"/>
<dbReference type="PANTHER" id="PTHR43767">
    <property type="entry name" value="LONG-CHAIN-FATTY-ACID--COA LIGASE"/>
    <property type="match status" value="1"/>
</dbReference>
<gene>
    <name evidence="5" type="ORF">DCCM_4240</name>
</gene>
<feature type="domain" description="AMP-dependent synthetase/ligase" evidence="3">
    <location>
        <begin position="20"/>
        <end position="389"/>
    </location>
</feature>
<reference evidence="6" key="1">
    <citation type="submission" date="2018-02" db="EMBL/GenBank/DDBJ databases">
        <title>Genome sequence of Desulfocucumis palustris strain NAW-5.</title>
        <authorList>
            <person name="Watanabe M."/>
            <person name="Kojima H."/>
            <person name="Fukui M."/>
        </authorList>
    </citation>
    <scope>NUCLEOTIDE SEQUENCE [LARGE SCALE GENOMIC DNA]</scope>
    <source>
        <strain evidence="6">NAW-5</strain>
    </source>
</reference>
<dbReference type="InterPro" id="IPR050237">
    <property type="entry name" value="ATP-dep_AMP-bd_enzyme"/>
</dbReference>
<protein>
    <submittedName>
        <fullName evidence="5">Long-chain-fatty-acid--CoA ligase</fullName>
    </submittedName>
</protein>
<evidence type="ECO:0000259" key="4">
    <source>
        <dbReference type="Pfam" id="PF13193"/>
    </source>
</evidence>